<reference evidence="3" key="1">
    <citation type="submission" date="2011-12" db="EMBL/GenBank/DDBJ databases">
        <authorList>
            <consortium name="The Broad Institute Genome Sequencing Platform"/>
            <person name="Russ C."/>
            <person name="Tyler B."/>
            <person name="Panabieres F."/>
            <person name="Shan W."/>
            <person name="Tripathy S."/>
            <person name="Grunwald N."/>
            <person name="Machado M."/>
            <person name="Young S.K."/>
            <person name="Zeng Q."/>
            <person name="Gargeya S."/>
            <person name="Fitzgerald M."/>
            <person name="Haas B."/>
            <person name="Abouelleil A."/>
            <person name="Alvarado L."/>
            <person name="Arachchi H.M."/>
            <person name="Berlin A."/>
            <person name="Chapman S.B."/>
            <person name="Gearin G."/>
            <person name="Goldberg J."/>
            <person name="Griggs A."/>
            <person name="Gujja S."/>
            <person name="Hansen M."/>
            <person name="Heiman D."/>
            <person name="Howarth C."/>
            <person name="Larimer J."/>
            <person name="Lui A."/>
            <person name="MacDonald P.J.P."/>
            <person name="McCowen C."/>
            <person name="Montmayeur A."/>
            <person name="Murphy C."/>
            <person name="Neiman D."/>
            <person name="Pearson M."/>
            <person name="Priest M."/>
            <person name="Roberts A."/>
            <person name="Saif S."/>
            <person name="Shea T."/>
            <person name="Sisk P."/>
            <person name="Stolte C."/>
            <person name="Sykes S."/>
            <person name="Wortman J."/>
            <person name="Nusbaum C."/>
            <person name="Birren B."/>
        </authorList>
    </citation>
    <scope>NUCLEOTIDE SEQUENCE [LARGE SCALE GENOMIC DNA]</scope>
    <source>
        <strain evidence="3">INRA-310</strain>
    </source>
</reference>
<dbReference type="AlphaFoldDB" id="W2PDV5"/>
<dbReference type="VEuPathDB" id="FungiDB:PPTG_19240"/>
<protein>
    <submittedName>
        <fullName evidence="2">Uncharacterized protein</fullName>
    </submittedName>
</protein>
<proteinExistence type="predicted"/>
<accession>W2PDV5</accession>
<gene>
    <name evidence="2" type="ORF">PPTG_19240</name>
</gene>
<dbReference type="EMBL" id="KI669670">
    <property type="protein sequence ID" value="ETM98800.1"/>
    <property type="molecule type" value="Genomic_DNA"/>
</dbReference>
<feature type="region of interest" description="Disordered" evidence="1">
    <location>
        <begin position="134"/>
        <end position="160"/>
    </location>
</feature>
<evidence type="ECO:0000313" key="2">
    <source>
        <dbReference type="EMBL" id="ETM98800.1"/>
    </source>
</evidence>
<dbReference type="GeneID" id="20188027"/>
<organism evidence="2 3">
    <name type="scientific">Phytophthora nicotianae (strain INRA-310)</name>
    <name type="common">Phytophthora parasitica</name>
    <dbReference type="NCBI Taxonomy" id="761204"/>
    <lineage>
        <taxon>Eukaryota</taxon>
        <taxon>Sar</taxon>
        <taxon>Stramenopiles</taxon>
        <taxon>Oomycota</taxon>
        <taxon>Peronosporomycetes</taxon>
        <taxon>Peronosporales</taxon>
        <taxon>Peronosporaceae</taxon>
        <taxon>Phytophthora</taxon>
    </lineage>
</organism>
<evidence type="ECO:0000256" key="1">
    <source>
        <dbReference type="SAM" id="MobiDB-lite"/>
    </source>
</evidence>
<name>W2PDV5_PHYN3</name>
<reference evidence="2 3" key="2">
    <citation type="submission" date="2013-11" db="EMBL/GenBank/DDBJ databases">
        <title>The Genome Sequence of Phytophthora parasitica INRA-310.</title>
        <authorList>
            <consortium name="The Broad Institute Genomics Platform"/>
            <person name="Russ C."/>
            <person name="Tyler B."/>
            <person name="Panabieres F."/>
            <person name="Shan W."/>
            <person name="Tripathy S."/>
            <person name="Grunwald N."/>
            <person name="Machado M."/>
            <person name="Johnson C.S."/>
            <person name="Arredondo F."/>
            <person name="Hong C."/>
            <person name="Coffey M."/>
            <person name="Young S.K."/>
            <person name="Zeng Q."/>
            <person name="Gargeya S."/>
            <person name="Fitzgerald M."/>
            <person name="Abouelleil A."/>
            <person name="Alvarado L."/>
            <person name="Chapman S.B."/>
            <person name="Gainer-Dewar J."/>
            <person name="Goldberg J."/>
            <person name="Griggs A."/>
            <person name="Gujja S."/>
            <person name="Hansen M."/>
            <person name="Howarth C."/>
            <person name="Imamovic A."/>
            <person name="Ireland A."/>
            <person name="Larimer J."/>
            <person name="McCowan C."/>
            <person name="Murphy C."/>
            <person name="Pearson M."/>
            <person name="Poon T.W."/>
            <person name="Priest M."/>
            <person name="Roberts A."/>
            <person name="Saif S."/>
            <person name="Shea T."/>
            <person name="Sykes S."/>
            <person name="Wortman J."/>
            <person name="Nusbaum C."/>
            <person name="Birren B."/>
        </authorList>
    </citation>
    <scope>NUCLEOTIDE SEQUENCE [LARGE SCALE GENOMIC DNA]</scope>
    <source>
        <strain evidence="2 3">INRA-310</strain>
    </source>
</reference>
<sequence length="361" mass="41640">MVAVSRRENGAATANDVEQWAVAITKQWSAEVRLEISREKHRARTTRYRSRRQASQEAMIREHQRLEETLRRGLAAAKHTLARDGEGQGLMVEILRLALQRERLNSQNTELRAALAHHYQFQKRLSNASFQVFNEDHSDSNDTGQEQSHPKASHSVNNPEDRYRGWRVHFADNSRPFYFYPFSRDIVDKSDPFDSKLTKHWPAESPVGTFMGWNLHQTKLFRDNNLPLLRVKLLKKFRCSIEDVYKVTCSQPKACRPTLAVPKNWGLNQRYDVTLQVLQVFDQATHLIVDNIPGPINLRYLCVARKTQWELKGGKREMCLSMVTVDSEDNQRRRAASPSTNEVEWLTEGGMVLTLTELDGG</sequence>
<dbReference type="RefSeq" id="XP_008915909.1">
    <property type="nucleotide sequence ID" value="XM_008917661.1"/>
</dbReference>
<dbReference type="Proteomes" id="UP000018817">
    <property type="component" value="Unassembled WGS sequence"/>
</dbReference>
<evidence type="ECO:0000313" key="3">
    <source>
        <dbReference type="Proteomes" id="UP000018817"/>
    </source>
</evidence>